<feature type="domain" description="PDZ" evidence="17">
    <location>
        <begin position="396"/>
        <end position="498"/>
    </location>
</feature>
<dbReference type="GO" id="GO:0042597">
    <property type="term" value="C:periplasmic space"/>
    <property type="evidence" value="ECO:0007669"/>
    <property type="project" value="UniProtKB-SubCell"/>
</dbReference>
<dbReference type="InterPro" id="IPR011782">
    <property type="entry name" value="Pept_S1C_Do"/>
</dbReference>
<sequence>MLNKARSNCIRILCILGIFAGINLCLPQKSIIFASNKTNSDTSVVEAAQSFEKIFAQVVEQVKPAVVSITSVKSFKHKRERQREMPRDRNHPQPQPRQEQEQFRDFWDFFGDDFFDKYLKPRYPEEDFKVQGLGSGVIVDSENGYIVTNNHVVENADELTVALGDRREFKGTIVGTDPQTDIAIVKIEGKDLPFAKLGNSDSIKVGQWAIAIGNPFGLSQTVSVGVISAMGRANVGVAQYEDMIQTDAAINPGNSGGPLVNLSGEVIGINTAIFTRSGGYQGIGFAIPVNMVKIVMKDLIEKGKVTRGWLGVAIQDISPDLAKSFEVAIAEGVIISDVQENSPAKEAGLERGDIIIKFNDKPIRDVNHLRNTVAQTEAGKKVKITVLREGNEKTLTVKIGEQPSDLFASAPAGTLPEKELGMTVQNITSEIAKNLGLENETGIIVSAVQPGGPAAMVGIREGDIIREVNRKKITTVEEFNSAVQKGDKKKGILLLVKRGEYAQYIIVKSDKE</sequence>
<evidence type="ECO:0000256" key="13">
    <source>
        <dbReference type="ARBA" id="ARBA00032850"/>
    </source>
</evidence>
<dbReference type="KEGG" id="kst:KSMBR1_0728"/>
<evidence type="ECO:0000313" key="22">
    <source>
        <dbReference type="Proteomes" id="UP000501926"/>
    </source>
</evidence>
<dbReference type="InterPro" id="IPR009003">
    <property type="entry name" value="Peptidase_S1_PA"/>
</dbReference>
<keyword evidence="9" id="KW-0574">Periplasm</keyword>
<dbReference type="Proteomes" id="UP000501926">
    <property type="component" value="Chromosome"/>
</dbReference>
<evidence type="ECO:0000259" key="17">
    <source>
        <dbReference type="PROSITE" id="PS50106"/>
    </source>
</evidence>
<feature type="active site" description="Charge relay system" evidence="14">
    <location>
        <position position="151"/>
    </location>
</feature>
<dbReference type="MEROPS" id="S01.453"/>
<gene>
    <name evidence="18" type="primary">degP</name>
    <name evidence="20" type="synonym">degP_2</name>
    <name evidence="19" type="synonym">htrA</name>
    <name evidence="19" type="ORF">KsCSTR_18830</name>
    <name evidence="20" type="ORF">KSMBR1_0728</name>
    <name evidence="18" type="ORF">kuste3409</name>
</gene>
<evidence type="ECO:0000256" key="2">
    <source>
        <dbReference type="ARBA" id="ARBA00004418"/>
    </source>
</evidence>
<dbReference type="FunFam" id="2.40.10.10:FF:000001">
    <property type="entry name" value="Periplasmic serine protease DegS"/>
    <property type="match status" value="1"/>
</dbReference>
<keyword evidence="12 18" id="KW-0346">Stress response</keyword>
<keyword evidence="10 18" id="KW-0378">Hydrolase</keyword>
<evidence type="ECO:0000256" key="12">
    <source>
        <dbReference type="ARBA" id="ARBA00023016"/>
    </source>
</evidence>
<dbReference type="InterPro" id="IPR001478">
    <property type="entry name" value="PDZ"/>
</dbReference>
<comment type="subcellular location">
    <subcellularLocation>
        <location evidence="2">Periplasm</location>
    </subcellularLocation>
</comment>
<evidence type="ECO:0000313" key="20">
    <source>
        <dbReference type="EMBL" id="SOH03239.1"/>
    </source>
</evidence>
<dbReference type="GO" id="GO:0006508">
    <property type="term" value="P:proteolysis"/>
    <property type="evidence" value="ECO:0007669"/>
    <property type="project" value="UniProtKB-KW"/>
</dbReference>
<dbReference type="GO" id="GO:0004252">
    <property type="term" value="F:serine-type endopeptidase activity"/>
    <property type="evidence" value="ECO:0007669"/>
    <property type="project" value="InterPro"/>
</dbReference>
<dbReference type="EMBL" id="CP049055">
    <property type="protein sequence ID" value="QII11262.1"/>
    <property type="molecule type" value="Genomic_DNA"/>
</dbReference>
<dbReference type="PANTHER" id="PTHR22939">
    <property type="entry name" value="SERINE PROTEASE FAMILY S1C HTRA-RELATED"/>
    <property type="match status" value="1"/>
</dbReference>
<evidence type="ECO:0000256" key="16">
    <source>
        <dbReference type="SAM" id="MobiDB-lite"/>
    </source>
</evidence>
<dbReference type="Gene3D" id="2.40.10.120">
    <property type="match status" value="1"/>
</dbReference>
<dbReference type="NCBIfam" id="TIGR02037">
    <property type="entry name" value="degP_htrA_DO"/>
    <property type="match status" value="1"/>
</dbReference>
<dbReference type="InterPro" id="IPR041489">
    <property type="entry name" value="PDZ_6"/>
</dbReference>
<evidence type="ECO:0000256" key="3">
    <source>
        <dbReference type="ARBA" id="ARBA00010541"/>
    </source>
</evidence>
<reference evidence="19 22" key="5">
    <citation type="submission" date="2020-02" db="EMBL/GenBank/DDBJ databases">
        <title>Newly sequenced genome of strain CSTR1 showed variability in Candidatus Kuenenia stuttgartiensis genomes.</title>
        <authorList>
            <person name="Ding C."/>
            <person name="Adrian L."/>
        </authorList>
    </citation>
    <scope>NUCLEOTIDE SEQUENCE [LARGE SCALE GENOMIC DNA]</scope>
    <source>
        <strain evidence="19 22">CSTR1</strain>
    </source>
</reference>
<dbReference type="EMBL" id="LT934425">
    <property type="protein sequence ID" value="SOH03239.1"/>
    <property type="molecule type" value="Genomic_DNA"/>
</dbReference>
<proteinExistence type="inferred from homology"/>
<evidence type="ECO:0000256" key="14">
    <source>
        <dbReference type="PIRSR" id="PIRSR611782-1"/>
    </source>
</evidence>
<dbReference type="SUPFAM" id="SSF50494">
    <property type="entry name" value="Trypsin-like serine proteases"/>
    <property type="match status" value="1"/>
</dbReference>
<feature type="active site" description="Charge relay system" evidence="14">
    <location>
        <position position="181"/>
    </location>
</feature>
<feature type="binding site" evidence="15">
    <location>
        <begin position="253"/>
        <end position="255"/>
    </location>
    <ligand>
        <name>substrate</name>
    </ligand>
</feature>
<evidence type="ECO:0000313" key="19">
    <source>
        <dbReference type="EMBL" id="QII11262.1"/>
    </source>
</evidence>
<evidence type="ECO:0000256" key="11">
    <source>
        <dbReference type="ARBA" id="ARBA00022825"/>
    </source>
</evidence>
<dbReference type="InterPro" id="IPR036034">
    <property type="entry name" value="PDZ_sf"/>
</dbReference>
<evidence type="ECO:0000256" key="1">
    <source>
        <dbReference type="ARBA" id="ARBA00001772"/>
    </source>
</evidence>
<dbReference type="Pfam" id="PF13365">
    <property type="entry name" value="Trypsin_2"/>
    <property type="match status" value="1"/>
</dbReference>
<feature type="active site" description="Charge relay system" evidence="14">
    <location>
        <position position="255"/>
    </location>
</feature>
<reference evidence="18" key="2">
    <citation type="submission" date="2006-01" db="EMBL/GenBank/DDBJ databases">
        <authorList>
            <person name="Genoscope"/>
        </authorList>
    </citation>
    <scope>NUCLEOTIDE SEQUENCE</scope>
</reference>
<evidence type="ECO:0000313" key="21">
    <source>
        <dbReference type="Proteomes" id="UP000221734"/>
    </source>
</evidence>
<accession>Q1Q2D9</accession>
<evidence type="ECO:0000256" key="6">
    <source>
        <dbReference type="ARBA" id="ARBA00022670"/>
    </source>
</evidence>
<feature type="compositionally biased region" description="Basic and acidic residues" evidence="16">
    <location>
        <begin position="81"/>
        <end position="91"/>
    </location>
</feature>
<feature type="binding site" evidence="15">
    <location>
        <position position="181"/>
    </location>
    <ligand>
        <name>substrate</name>
    </ligand>
</feature>
<dbReference type="Pfam" id="PF17820">
    <property type="entry name" value="PDZ_6"/>
    <property type="match status" value="1"/>
</dbReference>
<dbReference type="OrthoDB" id="248175at2"/>
<dbReference type="PRINTS" id="PR00834">
    <property type="entry name" value="PROTEASES2C"/>
</dbReference>
<feature type="binding site" evidence="15">
    <location>
        <position position="151"/>
    </location>
    <ligand>
        <name>substrate</name>
    </ligand>
</feature>
<evidence type="ECO:0000256" key="7">
    <source>
        <dbReference type="ARBA" id="ARBA00022729"/>
    </source>
</evidence>
<dbReference type="SMART" id="SM00228">
    <property type="entry name" value="PDZ"/>
    <property type="match status" value="2"/>
</dbReference>
<dbReference type="RefSeq" id="WP_099324105.1">
    <property type="nucleotide sequence ID" value="NZ_CP049055.1"/>
</dbReference>
<dbReference type="InterPro" id="IPR001940">
    <property type="entry name" value="Peptidase_S1C"/>
</dbReference>
<comment type="catalytic activity">
    <reaction evidence="1">
        <text>Acts on substrates that are at least partially unfolded. The cleavage site P1 residue is normally between a pair of hydrophobic residues, such as Val-|-Val.</text>
        <dbReference type="EC" id="3.4.21.107"/>
    </reaction>
</comment>
<evidence type="ECO:0000313" key="18">
    <source>
        <dbReference type="EMBL" id="CAJ74171.1"/>
    </source>
</evidence>
<keyword evidence="11" id="KW-0720">Serine protease</keyword>
<evidence type="ECO:0000256" key="4">
    <source>
        <dbReference type="ARBA" id="ARBA00013035"/>
    </source>
</evidence>
<keyword evidence="6 18" id="KW-0645">Protease</keyword>
<keyword evidence="7" id="KW-0732">Signal</keyword>
<keyword evidence="8" id="KW-0677">Repeat</keyword>
<dbReference type="FunFam" id="2.40.10.120:FF:000007">
    <property type="entry name" value="Periplasmic serine endoprotease DegP-like"/>
    <property type="match status" value="1"/>
</dbReference>
<evidence type="ECO:0000256" key="10">
    <source>
        <dbReference type="ARBA" id="ARBA00022801"/>
    </source>
</evidence>
<dbReference type="EC" id="3.4.21.107" evidence="4"/>
<evidence type="ECO:0000256" key="8">
    <source>
        <dbReference type="ARBA" id="ARBA00022737"/>
    </source>
</evidence>
<dbReference type="EMBL" id="CT573071">
    <property type="protein sequence ID" value="CAJ74171.1"/>
    <property type="molecule type" value="Genomic_DNA"/>
</dbReference>
<evidence type="ECO:0000256" key="15">
    <source>
        <dbReference type="PIRSR" id="PIRSR611782-2"/>
    </source>
</evidence>
<reference evidence="18" key="1">
    <citation type="journal article" date="2006" name="Nature">
        <title>Deciphering the evolution and metabolism of an anammox bacterium from a community genome.</title>
        <authorList>
            <person name="Strous M."/>
            <person name="Pelletier E."/>
            <person name="Mangenot S."/>
            <person name="Rattei T."/>
            <person name="Lehner A."/>
            <person name="Taylor M.W."/>
            <person name="Horn M."/>
            <person name="Daims H."/>
            <person name="Bartol-Mavel D."/>
            <person name="Wincker P."/>
            <person name="Barbe V."/>
            <person name="Fonknechten N."/>
            <person name="Vallenet D."/>
            <person name="Segurens B."/>
            <person name="Schenowitz-Truong C."/>
            <person name="Medigue C."/>
            <person name="Collingro A."/>
            <person name="Snel B."/>
            <person name="Dutilh B.E."/>
            <person name="OpDenCamp H.J.M."/>
            <person name="vanDerDrift C."/>
            <person name="Cirpus I."/>
            <person name="vanDePas-Schoonen K.T."/>
            <person name="Harhangi H.R."/>
            <person name="vanNiftrik L."/>
            <person name="Schmid M."/>
            <person name="Keltjens J."/>
            <person name="vanDeVossenberg J."/>
            <person name="Kartal B."/>
            <person name="Meier H."/>
            <person name="Frishman D."/>
            <person name="Huynen M.A."/>
            <person name="Mewes H."/>
            <person name="Weissenbach J."/>
            <person name="Jetten M.S.M."/>
            <person name="Wagner M."/>
            <person name="LePaslier D."/>
        </authorList>
    </citation>
    <scope>NUCLEOTIDE SEQUENCE</scope>
</reference>
<keyword evidence="21" id="KW-1185">Reference proteome</keyword>
<name>Q1Q2D9_KUEST</name>
<dbReference type="Pfam" id="PF13180">
    <property type="entry name" value="PDZ_2"/>
    <property type="match status" value="1"/>
</dbReference>
<dbReference type="AlphaFoldDB" id="Q1Q2D9"/>
<dbReference type="PANTHER" id="PTHR22939:SF129">
    <property type="entry name" value="SERINE PROTEASE HTRA2, MITOCHONDRIAL"/>
    <property type="match status" value="1"/>
</dbReference>
<dbReference type="CDD" id="cd10839">
    <property type="entry name" value="cpPDZ1_DegP-like"/>
    <property type="match status" value="1"/>
</dbReference>
<dbReference type="SUPFAM" id="SSF50156">
    <property type="entry name" value="PDZ domain-like"/>
    <property type="match status" value="2"/>
</dbReference>
<reference evidence="20" key="3">
    <citation type="submission" date="2017-10" db="EMBL/GenBank/DDBJ databases">
        <authorList>
            <person name="Banno H."/>
            <person name="Chua N.-H."/>
        </authorList>
    </citation>
    <scope>NUCLEOTIDE SEQUENCE [LARGE SCALE GENOMIC DNA]</scope>
    <source>
        <strain evidence="20">Kuenenia_mbr1_ru-nijmegen</strain>
    </source>
</reference>
<reference evidence="21" key="4">
    <citation type="submission" date="2017-10" db="EMBL/GenBank/DDBJ databases">
        <authorList>
            <person name="Frank J."/>
        </authorList>
    </citation>
    <scope>NUCLEOTIDE SEQUENCE [LARGE SCALE GENOMIC DNA]</scope>
</reference>
<dbReference type="Gene3D" id="2.30.42.10">
    <property type="match status" value="2"/>
</dbReference>
<feature type="domain" description="PDZ" evidence="17">
    <location>
        <begin position="299"/>
        <end position="390"/>
    </location>
</feature>
<dbReference type="PROSITE" id="PS50106">
    <property type="entry name" value="PDZ"/>
    <property type="match status" value="2"/>
</dbReference>
<dbReference type="Proteomes" id="UP000221734">
    <property type="component" value="Chromosome Kuenenia_stuttgartiensis_MBR1"/>
</dbReference>
<protein>
    <recommendedName>
        <fullName evidence="5">Probable periplasmic serine endoprotease DegP-like</fullName>
        <ecNumber evidence="4">3.4.21.107</ecNumber>
    </recommendedName>
    <alternativeName>
        <fullName evidence="13">Protease Do</fullName>
    </alternativeName>
</protein>
<comment type="similarity">
    <text evidence="3">Belongs to the peptidase S1C family.</text>
</comment>
<organism evidence="18">
    <name type="scientific">Kuenenia stuttgartiensis</name>
    <dbReference type="NCBI Taxonomy" id="174633"/>
    <lineage>
        <taxon>Bacteria</taxon>
        <taxon>Pseudomonadati</taxon>
        <taxon>Planctomycetota</taxon>
        <taxon>Candidatus Brocadiia</taxon>
        <taxon>Candidatus Brocadiales</taxon>
        <taxon>Candidatus Brocadiaceae</taxon>
        <taxon>Candidatus Kuenenia</taxon>
    </lineage>
</organism>
<evidence type="ECO:0000256" key="9">
    <source>
        <dbReference type="ARBA" id="ARBA00022764"/>
    </source>
</evidence>
<feature type="region of interest" description="Disordered" evidence="16">
    <location>
        <begin position="77"/>
        <end position="100"/>
    </location>
</feature>
<evidence type="ECO:0000256" key="5">
    <source>
        <dbReference type="ARBA" id="ARBA00013958"/>
    </source>
</evidence>